<dbReference type="PANTHER" id="PTHR46928:SF1">
    <property type="entry name" value="MESENCHYME-SPECIFIC CELL SURFACE GLYCOPROTEIN"/>
    <property type="match status" value="1"/>
</dbReference>
<feature type="chain" id="PRO_5045620456" evidence="2">
    <location>
        <begin position="22"/>
        <end position="751"/>
    </location>
</feature>
<comment type="caution">
    <text evidence="4">The sequence shown here is derived from an EMBL/GenBank/DDBJ whole genome shotgun (WGS) entry which is preliminary data.</text>
</comment>
<evidence type="ECO:0000313" key="5">
    <source>
        <dbReference type="Proteomes" id="UP000273626"/>
    </source>
</evidence>
<organism evidence="4 5">
    <name type="scientific">Paracoccus pantotrophus</name>
    <name type="common">Thiosphaera pantotropha</name>
    <dbReference type="NCBI Taxonomy" id="82367"/>
    <lineage>
        <taxon>Bacteria</taxon>
        <taxon>Pseudomonadati</taxon>
        <taxon>Pseudomonadota</taxon>
        <taxon>Alphaproteobacteria</taxon>
        <taxon>Rhodobacterales</taxon>
        <taxon>Paracoccaceae</taxon>
        <taxon>Paracoccus</taxon>
    </lineage>
</organism>
<evidence type="ECO:0000313" key="4">
    <source>
        <dbReference type="EMBL" id="RKS42876.1"/>
    </source>
</evidence>
<sequence length="751" mass="78864">MTARLLSAASMLALLAGPALSESFNRIASIPVIANMAEGEDRARASSAEIVSASPDGMTLIYTDSPLGVVGLIDIRDPRAPKPLGNVALQGEPTTAHIIGTHAFVGVNTSESRAKPSGRLAVVDLDSAAEVASCDLGGQPDSVAVAPDGSFLAVAIENERDEEAGDGGLPQMPAGFLAKLPIRDGMPDCAALERIDLTGLAGIAPEDPEPEFVDINEAGEIVVTLQENNHIAVIGADGRVAAHFPAGAVALENVDTRTDGRLDFSGKTDPIPREPDGVKWIDADHFVTANEGDWKGGSRGFTIWNKDGTVVSESGATLEHAIAEIGHYPEKRSKSKGVEIESVEFARFGETPYLFVLSERASVVAVYDLTDPAAPQLTQILPSGISPEGAVAIPARNLFVTANEADLGEDGAARAHVMIFERSIAEPAYPMLTSAGADGLIGWGALGALASAPGREDRLFAASDSVYSAMPSIYEIDTGTKPARIVKQTIVTRGGDPAQKLDIEGLTSDGEGGFWLANEGDAAKLVPHAILHVNETGEITQEIALPAVLLAHQTRFGAEGIAKVGNTLWVAMQREWGDDPQGQVKLLAYDLDAGEWGAVRYPLEPKGEGWMGLSEIAVKGGHAYVIERDNLIGDKAAVKKIFRVALADLQPAPLDGELPVVAKEEVRDLIPELRALTNGYVVDKVEGLAFDARGDAWVVTDNDGVDDSSGETLFWNLGAVMPWAGPAPALPVNSAAGRNRNARPPRAPGPG</sequence>
<evidence type="ECO:0000256" key="1">
    <source>
        <dbReference type="SAM" id="MobiDB-lite"/>
    </source>
</evidence>
<keyword evidence="5" id="KW-1185">Reference proteome</keyword>
<evidence type="ECO:0000259" key="3">
    <source>
        <dbReference type="Pfam" id="PF13449"/>
    </source>
</evidence>
<dbReference type="InterPro" id="IPR015943">
    <property type="entry name" value="WD40/YVTN_repeat-like_dom_sf"/>
</dbReference>
<dbReference type="InterPro" id="IPR052956">
    <property type="entry name" value="Mesenchyme-surface_protein"/>
</dbReference>
<reference evidence="4" key="1">
    <citation type="submission" date="2018-10" db="EMBL/GenBank/DDBJ databases">
        <title>Genomic Encyclopedia of Archaeal and Bacterial Type Strains, Phase II (KMG-II): from individual species to whole genera.</title>
        <authorList>
            <person name="Goeker M."/>
        </authorList>
    </citation>
    <scope>NUCLEOTIDE SEQUENCE [LARGE SCALE GENOMIC DNA]</scope>
    <source>
        <strain evidence="4">DSM 2944</strain>
    </source>
</reference>
<gene>
    <name evidence="4" type="ORF">BDE18_3802</name>
</gene>
<dbReference type="GeneID" id="51370909"/>
<dbReference type="SUPFAM" id="SSF63829">
    <property type="entry name" value="Calcium-dependent phosphotriesterase"/>
    <property type="match status" value="1"/>
</dbReference>
<feature type="domain" description="Phytase-like" evidence="3">
    <location>
        <begin position="442"/>
        <end position="703"/>
    </location>
</feature>
<keyword evidence="2" id="KW-0732">Signal</keyword>
<dbReference type="Pfam" id="PF13449">
    <property type="entry name" value="Phytase-like"/>
    <property type="match status" value="1"/>
</dbReference>
<name>A0ABX9S7T5_PARPN</name>
<dbReference type="SUPFAM" id="SSF75011">
    <property type="entry name" value="3-carboxy-cis,cis-mucoante lactonizing enzyme"/>
    <property type="match status" value="1"/>
</dbReference>
<evidence type="ECO:0000256" key="2">
    <source>
        <dbReference type="SAM" id="SignalP"/>
    </source>
</evidence>
<dbReference type="InterPro" id="IPR027372">
    <property type="entry name" value="Phytase-like_dom"/>
</dbReference>
<proteinExistence type="predicted"/>
<dbReference type="Gene3D" id="2.130.10.10">
    <property type="entry name" value="YVTN repeat-like/Quinoprotein amine dehydrogenase"/>
    <property type="match status" value="1"/>
</dbReference>
<dbReference type="Proteomes" id="UP000273626">
    <property type="component" value="Unassembled WGS sequence"/>
</dbReference>
<dbReference type="EMBL" id="RBLI01000003">
    <property type="protein sequence ID" value="RKS42876.1"/>
    <property type="molecule type" value="Genomic_DNA"/>
</dbReference>
<accession>A0ABX9S7T5</accession>
<dbReference type="RefSeq" id="WP_244314513.1">
    <property type="nucleotide sequence ID" value="NZ_CP044425.1"/>
</dbReference>
<protein>
    <submittedName>
        <fullName evidence="4">Phytase-like protein with esterase activity</fullName>
    </submittedName>
</protein>
<feature type="compositionally biased region" description="Low complexity" evidence="1">
    <location>
        <begin position="735"/>
        <end position="744"/>
    </location>
</feature>
<dbReference type="PANTHER" id="PTHR46928">
    <property type="entry name" value="MESENCHYME-SPECIFIC CELL SURFACE GLYCOPROTEIN"/>
    <property type="match status" value="1"/>
</dbReference>
<feature type="signal peptide" evidence="2">
    <location>
        <begin position="1"/>
        <end position="21"/>
    </location>
</feature>
<feature type="region of interest" description="Disordered" evidence="1">
    <location>
        <begin position="731"/>
        <end position="751"/>
    </location>
</feature>